<sequence>MLSVPYPSPVPPTPSEQRPSLRERKRARTRQALVEAAADLFTRNGYDATTVADIAAAADIGTRTFFSHFTSKEEVLFPEVDQRVGAAIEAIAARGPADGPVDVLARALRHPAVAASDDLVGPLATLRLQLIRTVPAVRGRALQLQQDAQREIARHLHAAYPEELDEVGAAALVGAFVGAVGGALDALLDGGEPALAPDDVRERLSRAITVALTPWLHRPGS</sequence>
<evidence type="ECO:0000256" key="4">
    <source>
        <dbReference type="PROSITE-ProRule" id="PRU00335"/>
    </source>
</evidence>
<reference evidence="7" key="1">
    <citation type="submission" date="2021-04" db="EMBL/GenBank/DDBJ databases">
        <title>Pseudonocardia sp. nov., isolated from sandy soil of mangrove forest.</title>
        <authorList>
            <person name="Zan Z."/>
            <person name="Huang R."/>
            <person name="Liu W."/>
        </authorList>
    </citation>
    <scope>NUCLEOTIDE SEQUENCE</scope>
    <source>
        <strain evidence="7">S2-4</strain>
    </source>
</reference>
<evidence type="ECO:0000259" key="6">
    <source>
        <dbReference type="PROSITE" id="PS50977"/>
    </source>
</evidence>
<evidence type="ECO:0000256" key="1">
    <source>
        <dbReference type="ARBA" id="ARBA00023015"/>
    </source>
</evidence>
<dbReference type="Proteomes" id="UP001165283">
    <property type="component" value="Unassembled WGS sequence"/>
</dbReference>
<comment type="caution">
    <text evidence="7">The sequence shown here is derived from an EMBL/GenBank/DDBJ whole genome shotgun (WGS) entry which is preliminary data.</text>
</comment>
<keyword evidence="2 4" id="KW-0238">DNA-binding</keyword>
<evidence type="ECO:0000256" key="5">
    <source>
        <dbReference type="SAM" id="MobiDB-lite"/>
    </source>
</evidence>
<dbReference type="InterPro" id="IPR001647">
    <property type="entry name" value="HTH_TetR"/>
</dbReference>
<evidence type="ECO:0000256" key="2">
    <source>
        <dbReference type="ARBA" id="ARBA00023125"/>
    </source>
</evidence>
<dbReference type="PROSITE" id="PS01081">
    <property type="entry name" value="HTH_TETR_1"/>
    <property type="match status" value="1"/>
</dbReference>
<feature type="compositionally biased region" description="Pro residues" evidence="5">
    <location>
        <begin position="1"/>
        <end position="14"/>
    </location>
</feature>
<dbReference type="SUPFAM" id="SSF46689">
    <property type="entry name" value="Homeodomain-like"/>
    <property type="match status" value="1"/>
</dbReference>
<dbReference type="InterPro" id="IPR023772">
    <property type="entry name" value="DNA-bd_HTH_TetR-type_CS"/>
</dbReference>
<keyword evidence="8" id="KW-1185">Reference proteome</keyword>
<protein>
    <submittedName>
        <fullName evidence="7">TetR family transcriptional regulator</fullName>
    </submittedName>
</protein>
<feature type="DNA-binding region" description="H-T-H motif" evidence="4">
    <location>
        <begin position="50"/>
        <end position="69"/>
    </location>
</feature>
<dbReference type="InterPro" id="IPR050109">
    <property type="entry name" value="HTH-type_TetR-like_transc_reg"/>
</dbReference>
<dbReference type="Gene3D" id="1.10.357.10">
    <property type="entry name" value="Tetracycline Repressor, domain 2"/>
    <property type="match status" value="1"/>
</dbReference>
<evidence type="ECO:0000313" key="7">
    <source>
        <dbReference type="EMBL" id="MCO1657400.1"/>
    </source>
</evidence>
<name>A0ABT1A318_9PSEU</name>
<evidence type="ECO:0000256" key="3">
    <source>
        <dbReference type="ARBA" id="ARBA00023163"/>
    </source>
</evidence>
<dbReference type="PANTHER" id="PTHR30055:SF238">
    <property type="entry name" value="MYCOFACTOCIN BIOSYNTHESIS TRANSCRIPTIONAL REGULATOR MFTR-RELATED"/>
    <property type="match status" value="1"/>
</dbReference>
<dbReference type="PRINTS" id="PR00455">
    <property type="entry name" value="HTHTETR"/>
</dbReference>
<keyword evidence="3" id="KW-0804">Transcription</keyword>
<organism evidence="7 8">
    <name type="scientific">Pseudonocardia humida</name>
    <dbReference type="NCBI Taxonomy" id="2800819"/>
    <lineage>
        <taxon>Bacteria</taxon>
        <taxon>Bacillati</taxon>
        <taxon>Actinomycetota</taxon>
        <taxon>Actinomycetes</taxon>
        <taxon>Pseudonocardiales</taxon>
        <taxon>Pseudonocardiaceae</taxon>
        <taxon>Pseudonocardia</taxon>
    </lineage>
</organism>
<dbReference type="Gene3D" id="1.10.10.60">
    <property type="entry name" value="Homeodomain-like"/>
    <property type="match status" value="1"/>
</dbReference>
<feature type="domain" description="HTH tetR-type" evidence="6">
    <location>
        <begin position="27"/>
        <end position="87"/>
    </location>
</feature>
<dbReference type="Pfam" id="PF00440">
    <property type="entry name" value="TetR_N"/>
    <property type="match status" value="1"/>
</dbReference>
<dbReference type="InterPro" id="IPR009057">
    <property type="entry name" value="Homeodomain-like_sf"/>
</dbReference>
<proteinExistence type="predicted"/>
<dbReference type="EMBL" id="JAGSOV010000041">
    <property type="protein sequence ID" value="MCO1657400.1"/>
    <property type="molecule type" value="Genomic_DNA"/>
</dbReference>
<dbReference type="PROSITE" id="PS50977">
    <property type="entry name" value="HTH_TETR_2"/>
    <property type="match status" value="1"/>
</dbReference>
<keyword evidence="1" id="KW-0805">Transcription regulation</keyword>
<gene>
    <name evidence="7" type="ORF">KDL28_20285</name>
</gene>
<evidence type="ECO:0000313" key="8">
    <source>
        <dbReference type="Proteomes" id="UP001165283"/>
    </source>
</evidence>
<accession>A0ABT1A318</accession>
<dbReference type="PANTHER" id="PTHR30055">
    <property type="entry name" value="HTH-TYPE TRANSCRIPTIONAL REGULATOR RUTR"/>
    <property type="match status" value="1"/>
</dbReference>
<feature type="region of interest" description="Disordered" evidence="5">
    <location>
        <begin position="1"/>
        <end position="26"/>
    </location>
</feature>